<evidence type="ECO:0000313" key="15">
    <source>
        <dbReference type="Proteomes" id="UP000252289"/>
    </source>
</evidence>
<dbReference type="InterPro" id="IPR039657">
    <property type="entry name" value="Dimethylallyltransferase"/>
</dbReference>
<comment type="caution">
    <text evidence="10">Lacks conserved residue(s) required for the propagation of feature annotation.</text>
</comment>
<evidence type="ECO:0000256" key="12">
    <source>
        <dbReference type="RuleBase" id="RU003784"/>
    </source>
</evidence>
<dbReference type="Pfam" id="PF01715">
    <property type="entry name" value="IPPT"/>
    <property type="match status" value="1"/>
</dbReference>
<keyword evidence="4 10" id="KW-0808">Transferase</keyword>
<evidence type="ECO:0000256" key="2">
    <source>
        <dbReference type="ARBA" id="ARBA00003213"/>
    </source>
</evidence>
<evidence type="ECO:0000256" key="6">
    <source>
        <dbReference type="ARBA" id="ARBA00022741"/>
    </source>
</evidence>
<feature type="site" description="Interaction with substrate tRNA" evidence="10">
    <location>
        <position position="124"/>
    </location>
</feature>
<gene>
    <name evidence="10" type="primary">miaA</name>
    <name evidence="14" type="ORF">DBW64_01405</name>
</gene>
<reference evidence="14 15" key="1">
    <citation type="journal article" date="2018" name="Microbiome">
        <title>Fine metagenomic profile of the Mediterranean stratified and mixed water columns revealed by assembly and recruitment.</title>
        <authorList>
            <person name="Haro-Moreno J.M."/>
            <person name="Lopez-Perez M."/>
            <person name="De La Torre J.R."/>
            <person name="Picazo A."/>
            <person name="Camacho A."/>
            <person name="Rodriguez-Valera F."/>
        </authorList>
    </citation>
    <scope>NUCLEOTIDE SEQUENCE [LARGE SCALE GENOMIC DNA]</scope>
    <source>
        <strain evidence="14">MED-G50</strain>
    </source>
</reference>
<dbReference type="PANTHER" id="PTHR11088:SF60">
    <property type="entry name" value="TRNA DIMETHYLALLYLTRANSFERASE"/>
    <property type="match status" value="1"/>
</dbReference>
<keyword evidence="6 10" id="KW-0547">Nucleotide-binding</keyword>
<dbReference type="InterPro" id="IPR018022">
    <property type="entry name" value="IPT"/>
</dbReference>
<evidence type="ECO:0000256" key="9">
    <source>
        <dbReference type="ARBA" id="ARBA00049563"/>
    </source>
</evidence>
<dbReference type="PANTHER" id="PTHR11088">
    <property type="entry name" value="TRNA DIMETHYLALLYLTRANSFERASE"/>
    <property type="match status" value="1"/>
</dbReference>
<feature type="region of interest" description="Interaction with substrate tRNA" evidence="10">
    <location>
        <begin position="182"/>
        <end position="186"/>
    </location>
</feature>
<sequence>MNLSVTSSPDVLPASADQIRAEIILIAGATASGKSSLALSLASEITTAGGQACIINADSMQVYREMQVLTARPSIEEVKQCPHELYGHVSAGDEYNVGRWLSEVQAAIARAKNAGQIPILVGGTGLYFKCLTEGIADIPNIPEDIRKAVRARHEAEGTYACHAALKAIDPQAYQRLEATDPQRVLRALEVYEATGRCLSDWQSDPVIPPITAPMLKILLTPSREWLYARCDSRFEAMIAEGALEEASAMAELGLSDTLPAMKALGLKELLALENNEISLEEAQLAAQQATRRYAKRQMTWFRNQMISWNSISEQEYYNKTSYFLSNIIKMLDPV</sequence>
<accession>A0A368EKX3</accession>
<name>A0A368EKX3_9PROT</name>
<dbReference type="NCBIfam" id="TIGR00174">
    <property type="entry name" value="miaA"/>
    <property type="match status" value="1"/>
</dbReference>
<dbReference type="InterPro" id="IPR027417">
    <property type="entry name" value="P-loop_NTPase"/>
</dbReference>
<dbReference type="AlphaFoldDB" id="A0A368EKX3"/>
<evidence type="ECO:0000256" key="7">
    <source>
        <dbReference type="ARBA" id="ARBA00022840"/>
    </source>
</evidence>
<proteinExistence type="inferred from homology"/>
<dbReference type="EMBL" id="QOQK01000003">
    <property type="protein sequence ID" value="RCL85306.1"/>
    <property type="molecule type" value="Genomic_DNA"/>
</dbReference>
<evidence type="ECO:0000256" key="3">
    <source>
        <dbReference type="ARBA" id="ARBA00005842"/>
    </source>
</evidence>
<feature type="binding site" evidence="10">
    <location>
        <begin position="28"/>
        <end position="35"/>
    </location>
    <ligand>
        <name>ATP</name>
        <dbReference type="ChEBI" id="CHEBI:30616"/>
    </ligand>
</feature>
<dbReference type="Gene3D" id="3.40.50.300">
    <property type="entry name" value="P-loop containing nucleotide triphosphate hydrolases"/>
    <property type="match status" value="1"/>
</dbReference>
<comment type="subunit">
    <text evidence="10">Monomer.</text>
</comment>
<comment type="caution">
    <text evidence="14">The sequence shown here is derived from an EMBL/GenBank/DDBJ whole genome shotgun (WGS) entry which is preliminary data.</text>
</comment>
<keyword evidence="7 10" id="KW-0067">ATP-binding</keyword>
<evidence type="ECO:0000256" key="11">
    <source>
        <dbReference type="RuleBase" id="RU003783"/>
    </source>
</evidence>
<comment type="function">
    <text evidence="2 10 12">Catalyzes the transfer of a dimethylallyl group onto the adenine at position 37 in tRNAs that read codons beginning with uridine, leading to the formation of N6-(dimethylallyl)adenosine (i(6)A).</text>
</comment>
<evidence type="ECO:0000313" key="14">
    <source>
        <dbReference type="EMBL" id="RCL85306.1"/>
    </source>
</evidence>
<protein>
    <recommendedName>
        <fullName evidence="10">tRNA dimethylallyltransferase</fullName>
        <ecNumber evidence="10">2.5.1.75</ecNumber>
    </recommendedName>
    <alternativeName>
        <fullName evidence="10">Dimethylallyl diphosphate:tRNA dimethylallyltransferase</fullName>
        <shortName evidence="10">DMAPP:tRNA dimethylallyltransferase</shortName>
        <shortName evidence="10">DMATase</shortName>
    </alternativeName>
    <alternativeName>
        <fullName evidence="10">Isopentenyl-diphosphate:tRNA isopentenyltransferase</fullName>
        <shortName evidence="10">IPP transferase</shortName>
        <shortName evidence="10">IPPT</shortName>
        <shortName evidence="10">IPTase</shortName>
    </alternativeName>
</protein>
<feature type="site" description="Interaction with substrate tRNA" evidence="10">
    <location>
        <position position="146"/>
    </location>
</feature>
<keyword evidence="5 10" id="KW-0819">tRNA processing</keyword>
<keyword evidence="8 10" id="KW-0460">Magnesium</keyword>
<evidence type="ECO:0000256" key="4">
    <source>
        <dbReference type="ARBA" id="ARBA00022679"/>
    </source>
</evidence>
<dbReference type="Proteomes" id="UP000252289">
    <property type="component" value="Unassembled WGS sequence"/>
</dbReference>
<comment type="similarity">
    <text evidence="3 10 13">Belongs to the IPP transferase family.</text>
</comment>
<dbReference type="GO" id="GO:0006400">
    <property type="term" value="P:tRNA modification"/>
    <property type="evidence" value="ECO:0007669"/>
    <property type="project" value="TreeGrafter"/>
</dbReference>
<feature type="region of interest" description="Interaction with substrate tRNA" evidence="10">
    <location>
        <begin position="58"/>
        <end position="61"/>
    </location>
</feature>
<organism evidence="14 15">
    <name type="scientific">PS1 clade bacterium</name>
    <dbReference type="NCBI Taxonomy" id="2175152"/>
    <lineage>
        <taxon>Bacteria</taxon>
        <taxon>Pseudomonadati</taxon>
        <taxon>Pseudomonadota</taxon>
        <taxon>Alphaproteobacteria</taxon>
        <taxon>PS1 clade</taxon>
    </lineage>
</organism>
<evidence type="ECO:0000256" key="1">
    <source>
        <dbReference type="ARBA" id="ARBA00001946"/>
    </source>
</evidence>
<dbReference type="GO" id="GO:0005524">
    <property type="term" value="F:ATP binding"/>
    <property type="evidence" value="ECO:0007669"/>
    <property type="project" value="UniProtKB-UniRule"/>
</dbReference>
<dbReference type="EC" id="2.5.1.75" evidence="10"/>
<comment type="catalytic activity">
    <reaction evidence="9 10 11">
        <text>adenosine(37) in tRNA + dimethylallyl diphosphate = N(6)-dimethylallyladenosine(37) in tRNA + diphosphate</text>
        <dbReference type="Rhea" id="RHEA:26482"/>
        <dbReference type="Rhea" id="RHEA-COMP:10162"/>
        <dbReference type="Rhea" id="RHEA-COMP:10375"/>
        <dbReference type="ChEBI" id="CHEBI:33019"/>
        <dbReference type="ChEBI" id="CHEBI:57623"/>
        <dbReference type="ChEBI" id="CHEBI:74411"/>
        <dbReference type="ChEBI" id="CHEBI:74415"/>
        <dbReference type="EC" id="2.5.1.75"/>
    </reaction>
</comment>
<dbReference type="SUPFAM" id="SSF52540">
    <property type="entry name" value="P-loop containing nucleoside triphosphate hydrolases"/>
    <property type="match status" value="2"/>
</dbReference>
<evidence type="ECO:0000256" key="10">
    <source>
        <dbReference type="HAMAP-Rule" id="MF_00185"/>
    </source>
</evidence>
<evidence type="ECO:0000256" key="13">
    <source>
        <dbReference type="RuleBase" id="RU003785"/>
    </source>
</evidence>
<dbReference type="GO" id="GO:0052381">
    <property type="term" value="F:tRNA dimethylallyltransferase activity"/>
    <property type="evidence" value="ECO:0007669"/>
    <property type="project" value="UniProtKB-UniRule"/>
</dbReference>
<evidence type="ECO:0000256" key="8">
    <source>
        <dbReference type="ARBA" id="ARBA00022842"/>
    </source>
</evidence>
<dbReference type="Gene3D" id="1.10.20.140">
    <property type="match status" value="1"/>
</dbReference>
<evidence type="ECO:0000256" key="5">
    <source>
        <dbReference type="ARBA" id="ARBA00022694"/>
    </source>
</evidence>
<dbReference type="HAMAP" id="MF_00185">
    <property type="entry name" value="IPP_trans"/>
    <property type="match status" value="1"/>
</dbReference>
<comment type="cofactor">
    <cofactor evidence="1 10">
        <name>Mg(2+)</name>
        <dbReference type="ChEBI" id="CHEBI:18420"/>
    </cofactor>
</comment>
<feature type="binding site" evidence="10">
    <location>
        <begin position="30"/>
        <end position="35"/>
    </location>
    <ligand>
        <name>substrate</name>
    </ligand>
</feature>